<feature type="transmembrane region" description="Helical" evidence="13">
    <location>
        <begin position="94"/>
        <end position="116"/>
    </location>
</feature>
<evidence type="ECO:0000256" key="5">
    <source>
        <dbReference type="ARBA" id="ARBA00022448"/>
    </source>
</evidence>
<evidence type="ECO:0000256" key="13">
    <source>
        <dbReference type="SAM" id="Phobius"/>
    </source>
</evidence>
<dbReference type="EMBL" id="JACHHK010000003">
    <property type="protein sequence ID" value="MBB5183069.1"/>
    <property type="molecule type" value="Genomic_DNA"/>
</dbReference>
<keyword evidence="9 13" id="KW-1133">Transmembrane helix</keyword>
<keyword evidence="10" id="KW-0406">Ion transport</keyword>
<dbReference type="GO" id="GO:0042910">
    <property type="term" value="F:xenobiotic transmembrane transporter activity"/>
    <property type="evidence" value="ECO:0007669"/>
    <property type="project" value="InterPro"/>
</dbReference>
<dbReference type="GO" id="GO:0015297">
    <property type="term" value="F:antiporter activity"/>
    <property type="evidence" value="ECO:0007669"/>
    <property type="project" value="UniProtKB-KW"/>
</dbReference>
<dbReference type="InterPro" id="IPR048279">
    <property type="entry name" value="MdtK-like"/>
</dbReference>
<dbReference type="PIRSF" id="PIRSF006603">
    <property type="entry name" value="DinF"/>
    <property type="match status" value="1"/>
</dbReference>
<feature type="transmembrane region" description="Helical" evidence="13">
    <location>
        <begin position="166"/>
        <end position="189"/>
    </location>
</feature>
<comment type="caution">
    <text evidence="14">The sequence shown here is derived from an EMBL/GenBank/DDBJ whole genome shotgun (WGS) entry which is preliminary data.</text>
</comment>
<name>A0A7W8FUZ0_9FIRM</name>
<keyword evidence="15" id="KW-1185">Reference proteome</keyword>
<comment type="similarity">
    <text evidence="3">Belongs to the multi antimicrobial extrusion (MATE) (TC 2.A.66.1) family.</text>
</comment>
<keyword evidence="6" id="KW-0050">Antiport</keyword>
<evidence type="ECO:0000256" key="11">
    <source>
        <dbReference type="ARBA" id="ARBA00023136"/>
    </source>
</evidence>
<dbReference type="PANTHER" id="PTHR43298">
    <property type="entry name" value="MULTIDRUG RESISTANCE PROTEIN NORM-RELATED"/>
    <property type="match status" value="1"/>
</dbReference>
<reference evidence="14 15" key="1">
    <citation type="submission" date="2020-08" db="EMBL/GenBank/DDBJ databases">
        <title>Genomic Encyclopedia of Type Strains, Phase IV (KMG-IV): sequencing the most valuable type-strain genomes for metagenomic binning, comparative biology and taxonomic classification.</title>
        <authorList>
            <person name="Goeker M."/>
        </authorList>
    </citation>
    <scope>NUCLEOTIDE SEQUENCE [LARGE SCALE GENOMIC DNA]</scope>
    <source>
        <strain evidence="14 15">DSM 25799</strain>
    </source>
</reference>
<evidence type="ECO:0000256" key="6">
    <source>
        <dbReference type="ARBA" id="ARBA00022449"/>
    </source>
</evidence>
<accession>A0A7W8FUZ0</accession>
<evidence type="ECO:0000256" key="9">
    <source>
        <dbReference type="ARBA" id="ARBA00022989"/>
    </source>
</evidence>
<feature type="transmembrane region" description="Helical" evidence="13">
    <location>
        <begin position="60"/>
        <end position="82"/>
    </location>
</feature>
<comment type="function">
    <text evidence="1">Multidrug efflux pump.</text>
</comment>
<dbReference type="NCBIfam" id="TIGR00797">
    <property type="entry name" value="matE"/>
    <property type="match status" value="1"/>
</dbReference>
<evidence type="ECO:0000256" key="10">
    <source>
        <dbReference type="ARBA" id="ARBA00023065"/>
    </source>
</evidence>
<dbReference type="AlphaFoldDB" id="A0A7W8FUZ0"/>
<feature type="transmembrane region" description="Helical" evidence="13">
    <location>
        <begin position="318"/>
        <end position="337"/>
    </location>
</feature>
<feature type="transmembrane region" description="Helical" evidence="13">
    <location>
        <begin position="420"/>
        <end position="439"/>
    </location>
</feature>
<evidence type="ECO:0000313" key="15">
    <source>
        <dbReference type="Proteomes" id="UP000539953"/>
    </source>
</evidence>
<feature type="transmembrane region" description="Helical" evidence="13">
    <location>
        <begin position="195"/>
        <end position="217"/>
    </location>
</feature>
<dbReference type="RefSeq" id="WP_183328322.1">
    <property type="nucleotide sequence ID" value="NZ_JACHHK010000003.1"/>
</dbReference>
<keyword evidence="7" id="KW-1003">Cell membrane</keyword>
<protein>
    <recommendedName>
        <fullName evidence="4">Probable multidrug resistance protein NorM</fullName>
    </recommendedName>
    <alternativeName>
        <fullName evidence="12">Multidrug-efflux transporter</fullName>
    </alternativeName>
</protein>
<feature type="transmembrane region" description="Helical" evidence="13">
    <location>
        <begin position="357"/>
        <end position="376"/>
    </location>
</feature>
<evidence type="ECO:0000256" key="3">
    <source>
        <dbReference type="ARBA" id="ARBA00010199"/>
    </source>
</evidence>
<feature type="transmembrane region" description="Helical" evidence="13">
    <location>
        <begin position="136"/>
        <end position="154"/>
    </location>
</feature>
<evidence type="ECO:0000256" key="1">
    <source>
        <dbReference type="ARBA" id="ARBA00003408"/>
    </source>
</evidence>
<keyword evidence="8 13" id="KW-0812">Transmembrane</keyword>
<dbReference type="Proteomes" id="UP000539953">
    <property type="component" value="Unassembled WGS sequence"/>
</dbReference>
<evidence type="ECO:0000313" key="14">
    <source>
        <dbReference type="EMBL" id="MBB5183069.1"/>
    </source>
</evidence>
<evidence type="ECO:0000256" key="7">
    <source>
        <dbReference type="ARBA" id="ARBA00022475"/>
    </source>
</evidence>
<dbReference type="InterPro" id="IPR050222">
    <property type="entry name" value="MATE_MdtK"/>
</dbReference>
<sequence length="449" mass="48328">MNTNESNLTQGSLGDKIFRFALPLALTGILQQLFNAADVVVIGRFVGKEAMAAVGSNTPVIGLLVNLFVGISLGAIVVIARYTGEQNEEKVHDAVHTAIAIALVSGLTLMAVGEALAVPFLRLLSVPASVMPLSVLYLRIYFLGLPVILLYNFESGIFRSQGNTRTPLICLVISGVINVILNLIFVVVFHHSVDGVAWATVIANCVSSGLLLTLLCHQEDWTRVRLREIRIHGTQAAEIFRIGVPAGIQGMVFAVSNVTIQSAINSLGADIMAASSAAFNIEIIAYYIINSFGQACTTFVSQNLGAGKLDRCRWATKLALLQDLAATLGIMFILLTFGKPLLGLFNEDPVVVQYGYIRLQYLVGGELLDVIMEVLSGAMRGYGRSLEPAVVTVLGVCGVRIAWVLTVFARSHDYGTLMSVYPLSWAVTAAILTVVYVHARRSGKLLNFS</sequence>
<evidence type="ECO:0000256" key="4">
    <source>
        <dbReference type="ARBA" id="ARBA00020268"/>
    </source>
</evidence>
<dbReference type="CDD" id="cd13138">
    <property type="entry name" value="MATE_yoeA_like"/>
    <property type="match status" value="1"/>
</dbReference>
<evidence type="ECO:0000256" key="12">
    <source>
        <dbReference type="ARBA" id="ARBA00031636"/>
    </source>
</evidence>
<dbReference type="GO" id="GO:0006811">
    <property type="term" value="P:monoatomic ion transport"/>
    <property type="evidence" value="ECO:0007669"/>
    <property type="project" value="UniProtKB-KW"/>
</dbReference>
<keyword evidence="5" id="KW-0813">Transport</keyword>
<evidence type="ECO:0000256" key="2">
    <source>
        <dbReference type="ARBA" id="ARBA00004651"/>
    </source>
</evidence>
<gene>
    <name evidence="14" type="ORF">HNQ47_001089</name>
</gene>
<dbReference type="PANTHER" id="PTHR43298:SF2">
    <property type="entry name" value="FMN_FAD EXPORTER YEEO-RELATED"/>
    <property type="match status" value="1"/>
</dbReference>
<keyword evidence="11 13" id="KW-0472">Membrane</keyword>
<dbReference type="Pfam" id="PF01554">
    <property type="entry name" value="MatE"/>
    <property type="match status" value="2"/>
</dbReference>
<organism evidence="14 15">
    <name type="scientific">Catenisphaera adipataccumulans</name>
    <dbReference type="NCBI Taxonomy" id="700500"/>
    <lineage>
        <taxon>Bacteria</taxon>
        <taxon>Bacillati</taxon>
        <taxon>Bacillota</taxon>
        <taxon>Erysipelotrichia</taxon>
        <taxon>Erysipelotrichales</taxon>
        <taxon>Erysipelotrichaceae</taxon>
        <taxon>Catenisphaera</taxon>
    </lineage>
</organism>
<dbReference type="GO" id="GO:0005886">
    <property type="term" value="C:plasma membrane"/>
    <property type="evidence" value="ECO:0007669"/>
    <property type="project" value="UniProtKB-SubCell"/>
</dbReference>
<feature type="transmembrane region" description="Helical" evidence="13">
    <location>
        <begin position="388"/>
        <end position="408"/>
    </location>
</feature>
<proteinExistence type="inferred from homology"/>
<comment type="subcellular location">
    <subcellularLocation>
        <location evidence="2">Cell membrane</location>
        <topology evidence="2">Multi-pass membrane protein</topology>
    </subcellularLocation>
</comment>
<dbReference type="InterPro" id="IPR002528">
    <property type="entry name" value="MATE_fam"/>
</dbReference>
<evidence type="ECO:0000256" key="8">
    <source>
        <dbReference type="ARBA" id="ARBA00022692"/>
    </source>
</evidence>